<organism evidence="1 2">
    <name type="scientific">Verticillium longisporum</name>
    <name type="common">Verticillium dahliae var. longisporum</name>
    <dbReference type="NCBI Taxonomy" id="100787"/>
    <lineage>
        <taxon>Eukaryota</taxon>
        <taxon>Fungi</taxon>
        <taxon>Dikarya</taxon>
        <taxon>Ascomycota</taxon>
        <taxon>Pezizomycotina</taxon>
        <taxon>Sordariomycetes</taxon>
        <taxon>Hypocreomycetidae</taxon>
        <taxon>Glomerellales</taxon>
        <taxon>Plectosphaerellaceae</taxon>
        <taxon>Verticillium</taxon>
    </lineage>
</organism>
<accession>A0A0G4M9G9</accession>
<evidence type="ECO:0000313" key="1">
    <source>
        <dbReference type="EMBL" id="CRK30928.1"/>
    </source>
</evidence>
<gene>
    <name evidence="1" type="ORF">BN1708_015881</name>
</gene>
<reference evidence="1 2" key="1">
    <citation type="submission" date="2015-05" db="EMBL/GenBank/DDBJ databases">
        <authorList>
            <person name="Wang D.B."/>
            <person name="Wang M."/>
        </authorList>
    </citation>
    <scope>NUCLEOTIDE SEQUENCE [LARGE SCALE GENOMIC DNA]</scope>
    <source>
        <strain evidence="1">VL1</strain>
    </source>
</reference>
<dbReference type="Proteomes" id="UP000044602">
    <property type="component" value="Unassembled WGS sequence"/>
</dbReference>
<protein>
    <submittedName>
        <fullName evidence="1">Uncharacterized protein</fullName>
    </submittedName>
</protein>
<dbReference type="EMBL" id="CVQH01021552">
    <property type="protein sequence ID" value="CRK30928.1"/>
    <property type="molecule type" value="Genomic_DNA"/>
</dbReference>
<dbReference type="AlphaFoldDB" id="A0A0G4M9G9"/>
<name>A0A0G4M9G9_VERLO</name>
<sequence length="53" mass="5958">MLIRGGPFRLDFHDTSEYLIIVLVETGLAHPGISESEVALLIRNDDRFADCQL</sequence>
<keyword evidence="2" id="KW-1185">Reference proteome</keyword>
<proteinExistence type="predicted"/>
<evidence type="ECO:0000313" key="2">
    <source>
        <dbReference type="Proteomes" id="UP000044602"/>
    </source>
</evidence>